<dbReference type="EMBL" id="KZ824792">
    <property type="protein sequence ID" value="RAH81995.1"/>
    <property type="molecule type" value="Genomic_DNA"/>
</dbReference>
<dbReference type="RefSeq" id="XP_025527889.1">
    <property type="nucleotide sequence ID" value="XM_025674442.1"/>
</dbReference>
<gene>
    <name evidence="1" type="ORF">BO86DRAFT_409828</name>
</gene>
<name>A0A8T8X1R1_ASPJA</name>
<sequence length="348" mass="37086">MASAFPHLLRDLLGPEDTDSSTAAAQPPPQIALFCRPDHLELIKTILDEIYETDDAVSPETPQTAPGTILGRHGRTTVLLSPVPDTGKTRAAKRALDLKLSLPSIDLAIVVGCCTATLDAEDGRQISPGDVLIADGVVEYDIGRLIPGGRFVRKNVGVIGPSERVRAVLDELRSKKELGYVTGTQEVGVVSVHVGTIASGDRPLDDIDEREALRTEMSAVGFDVGGLCLGVAAVFRSCLVVVGVGGDADGVCEDCGRRRAVGAAVAEVKDSAFWPGTVIGPRRVNTSQHSQRRQPYKWNFVILGHLNTACNVIGWKVSQTPDNASQATRSALYVDFRDASDISTLLAR</sequence>
<keyword evidence="2" id="KW-1185">Reference proteome</keyword>
<dbReference type="OrthoDB" id="1658288at2759"/>
<evidence type="ECO:0000313" key="2">
    <source>
        <dbReference type="Proteomes" id="UP000249497"/>
    </source>
</evidence>
<evidence type="ECO:0008006" key="3">
    <source>
        <dbReference type="Google" id="ProtNLM"/>
    </source>
</evidence>
<dbReference type="Proteomes" id="UP000249497">
    <property type="component" value="Unassembled WGS sequence"/>
</dbReference>
<accession>A0A8T8X1R1</accession>
<dbReference type="SUPFAM" id="SSF53167">
    <property type="entry name" value="Purine and uridine phosphorylases"/>
    <property type="match status" value="1"/>
</dbReference>
<dbReference type="Gene3D" id="3.40.50.1580">
    <property type="entry name" value="Nucleoside phosphorylase domain"/>
    <property type="match status" value="1"/>
</dbReference>
<proteinExistence type="predicted"/>
<organism evidence="1 2">
    <name type="scientific">Aspergillus japonicus CBS 114.51</name>
    <dbReference type="NCBI Taxonomy" id="1448312"/>
    <lineage>
        <taxon>Eukaryota</taxon>
        <taxon>Fungi</taxon>
        <taxon>Dikarya</taxon>
        <taxon>Ascomycota</taxon>
        <taxon>Pezizomycotina</taxon>
        <taxon>Eurotiomycetes</taxon>
        <taxon>Eurotiomycetidae</taxon>
        <taxon>Eurotiales</taxon>
        <taxon>Aspergillaceae</taxon>
        <taxon>Aspergillus</taxon>
        <taxon>Aspergillus subgen. Circumdati</taxon>
    </lineage>
</organism>
<dbReference type="AlphaFoldDB" id="A0A8T8X1R1"/>
<protein>
    <recommendedName>
        <fullName evidence="3">Nucleoside phosphorylase domain-containing protein</fullName>
    </recommendedName>
</protein>
<reference evidence="1 2" key="1">
    <citation type="submission" date="2018-02" db="EMBL/GenBank/DDBJ databases">
        <title>The genomes of Aspergillus section Nigri reveals drivers in fungal speciation.</title>
        <authorList>
            <consortium name="DOE Joint Genome Institute"/>
            <person name="Vesth T.C."/>
            <person name="Nybo J."/>
            <person name="Theobald S."/>
            <person name="Brandl J."/>
            <person name="Frisvad J.C."/>
            <person name="Nielsen K.F."/>
            <person name="Lyhne E.K."/>
            <person name="Kogle M.E."/>
            <person name="Kuo A."/>
            <person name="Riley R."/>
            <person name="Clum A."/>
            <person name="Nolan M."/>
            <person name="Lipzen A."/>
            <person name="Salamov A."/>
            <person name="Henrissat B."/>
            <person name="Wiebenga A."/>
            <person name="De vries R.P."/>
            <person name="Grigoriev I.V."/>
            <person name="Mortensen U.H."/>
            <person name="Andersen M.R."/>
            <person name="Baker S.E."/>
        </authorList>
    </citation>
    <scope>NUCLEOTIDE SEQUENCE [LARGE SCALE GENOMIC DNA]</scope>
    <source>
        <strain evidence="1 2">CBS 114.51</strain>
    </source>
</reference>
<evidence type="ECO:0000313" key="1">
    <source>
        <dbReference type="EMBL" id="RAH81995.1"/>
    </source>
</evidence>
<dbReference type="GO" id="GO:0009116">
    <property type="term" value="P:nucleoside metabolic process"/>
    <property type="evidence" value="ECO:0007669"/>
    <property type="project" value="InterPro"/>
</dbReference>
<dbReference type="GeneID" id="37178134"/>
<dbReference type="InterPro" id="IPR035994">
    <property type="entry name" value="Nucleoside_phosphorylase_sf"/>
</dbReference>
<dbReference type="GO" id="GO:0003824">
    <property type="term" value="F:catalytic activity"/>
    <property type="evidence" value="ECO:0007669"/>
    <property type="project" value="InterPro"/>
</dbReference>